<dbReference type="PROSITE" id="PS51257">
    <property type="entry name" value="PROKAR_LIPOPROTEIN"/>
    <property type="match status" value="1"/>
</dbReference>
<gene>
    <name evidence="1" type="ORF">K432DRAFT_134213</name>
</gene>
<dbReference type="Proteomes" id="UP000250266">
    <property type="component" value="Unassembled WGS sequence"/>
</dbReference>
<evidence type="ECO:0000313" key="1">
    <source>
        <dbReference type="EMBL" id="OCK84258.1"/>
    </source>
</evidence>
<evidence type="ECO:0000313" key="2">
    <source>
        <dbReference type="Proteomes" id="UP000250266"/>
    </source>
</evidence>
<organism evidence="1 2">
    <name type="scientific">Lepidopterella palustris CBS 459.81</name>
    <dbReference type="NCBI Taxonomy" id="1314670"/>
    <lineage>
        <taxon>Eukaryota</taxon>
        <taxon>Fungi</taxon>
        <taxon>Dikarya</taxon>
        <taxon>Ascomycota</taxon>
        <taxon>Pezizomycotina</taxon>
        <taxon>Dothideomycetes</taxon>
        <taxon>Pleosporomycetidae</taxon>
        <taxon>Mytilinidiales</taxon>
        <taxon>Argynnaceae</taxon>
        <taxon>Lepidopterella</taxon>
    </lineage>
</organism>
<keyword evidence="2" id="KW-1185">Reference proteome</keyword>
<protein>
    <submittedName>
        <fullName evidence="1">Uncharacterized protein</fullName>
    </submittedName>
</protein>
<name>A0A8E2JJ24_9PEZI</name>
<dbReference type="AlphaFoldDB" id="A0A8E2JJ24"/>
<dbReference type="EMBL" id="KV744841">
    <property type="protein sequence ID" value="OCK84258.1"/>
    <property type="molecule type" value="Genomic_DNA"/>
</dbReference>
<reference evidence="1 2" key="1">
    <citation type="journal article" date="2016" name="Nat. Commun.">
        <title>Ectomycorrhizal ecology is imprinted in the genome of the dominant symbiotic fungus Cenococcum geophilum.</title>
        <authorList>
            <consortium name="DOE Joint Genome Institute"/>
            <person name="Peter M."/>
            <person name="Kohler A."/>
            <person name="Ohm R.A."/>
            <person name="Kuo A."/>
            <person name="Krutzmann J."/>
            <person name="Morin E."/>
            <person name="Arend M."/>
            <person name="Barry K.W."/>
            <person name="Binder M."/>
            <person name="Choi C."/>
            <person name="Clum A."/>
            <person name="Copeland A."/>
            <person name="Grisel N."/>
            <person name="Haridas S."/>
            <person name="Kipfer T."/>
            <person name="LaButti K."/>
            <person name="Lindquist E."/>
            <person name="Lipzen A."/>
            <person name="Maire R."/>
            <person name="Meier B."/>
            <person name="Mihaltcheva S."/>
            <person name="Molinier V."/>
            <person name="Murat C."/>
            <person name="Poggeler S."/>
            <person name="Quandt C.A."/>
            <person name="Sperisen C."/>
            <person name="Tritt A."/>
            <person name="Tisserant E."/>
            <person name="Crous P.W."/>
            <person name="Henrissat B."/>
            <person name="Nehls U."/>
            <person name="Egli S."/>
            <person name="Spatafora J.W."/>
            <person name="Grigoriev I.V."/>
            <person name="Martin F.M."/>
        </authorList>
    </citation>
    <scope>NUCLEOTIDE SEQUENCE [LARGE SCALE GENOMIC DNA]</scope>
    <source>
        <strain evidence="1 2">CBS 459.81</strain>
    </source>
</reference>
<sequence>MMPTLAKHITPPLPRVLMPSCMLLVGCRHCGDRGDLQNGQASEHSQICFRCVRSGVEQVARESFFAYVVLVTN</sequence>
<accession>A0A8E2JJ24</accession>
<proteinExistence type="predicted"/>